<organism evidence="2 3">
    <name type="scientific">Rossellomorea vietnamensis</name>
    <dbReference type="NCBI Taxonomy" id="218284"/>
    <lineage>
        <taxon>Bacteria</taxon>
        <taxon>Bacillati</taxon>
        <taxon>Bacillota</taxon>
        <taxon>Bacilli</taxon>
        <taxon>Bacillales</taxon>
        <taxon>Bacillaceae</taxon>
        <taxon>Rossellomorea</taxon>
    </lineage>
</organism>
<name>A0A0N8GHC6_9BACI</name>
<evidence type="ECO:0000259" key="1">
    <source>
        <dbReference type="Pfam" id="PF01636"/>
    </source>
</evidence>
<dbReference type="Gene3D" id="3.90.1200.10">
    <property type="match status" value="1"/>
</dbReference>
<dbReference type="InterPro" id="IPR011009">
    <property type="entry name" value="Kinase-like_dom_sf"/>
</dbReference>
<feature type="domain" description="Aminoglycoside phosphotransferase" evidence="1">
    <location>
        <begin position="28"/>
        <end position="247"/>
    </location>
</feature>
<sequence>MVSTYENRIREVYPEFTITHSEMNEIGQNNDVLIVNRSLVFRFPKYIEGIRKLKKEIRVLEGVEGNLSIQVPFPLYQSMEPEDVGKVFTGYKMIEGEPLWPAVFKDNEEYSQKIASQLVGFLTELHSQSVDEVEIEKKSIQEIRGSIENLYERCQEKLFPHINEKAKVEVRKHFDSFLSNEHLLDFQPVLIHGDFGASNILWDPARHEVSGIIDFGETEVGDPAYDFAGLLSSYGEVFVRDCLALYTGRDQIFERMSFYRGTFALQEALHGIENDDKEAFETGIRGYR</sequence>
<evidence type="ECO:0000313" key="2">
    <source>
        <dbReference type="EMBL" id="KPL60922.1"/>
    </source>
</evidence>
<dbReference type="Gene3D" id="3.30.200.20">
    <property type="entry name" value="Phosphorylase Kinase, domain 1"/>
    <property type="match status" value="1"/>
</dbReference>
<gene>
    <name evidence="2" type="ORF">AM506_04110</name>
</gene>
<reference evidence="2 3" key="1">
    <citation type="submission" date="2015-08" db="EMBL/GenBank/DDBJ databases">
        <title>Draft Genome Sequence of Bacillus vietnamensis UCD-SED5.</title>
        <authorList>
            <person name="Lee R.D."/>
            <person name="Jospin G."/>
            <person name="Lang J.M."/>
            <person name="Coil D.A."/>
            <person name="Eisen J.A."/>
        </authorList>
    </citation>
    <scope>NUCLEOTIDE SEQUENCE [LARGE SCALE GENOMIC DNA]</scope>
    <source>
        <strain evidence="2 3">UCD-SED5</strain>
    </source>
</reference>
<dbReference type="EMBL" id="LIXZ01000002">
    <property type="protein sequence ID" value="KPL60922.1"/>
    <property type="molecule type" value="Genomic_DNA"/>
</dbReference>
<comment type="caution">
    <text evidence="2">The sequence shown here is derived from an EMBL/GenBank/DDBJ whole genome shotgun (WGS) entry which is preliminary data.</text>
</comment>
<dbReference type="AlphaFoldDB" id="A0A0N8GHC6"/>
<evidence type="ECO:0000313" key="3">
    <source>
        <dbReference type="Proteomes" id="UP000050398"/>
    </source>
</evidence>
<proteinExistence type="predicted"/>
<dbReference type="PATRIC" id="fig|218284.4.peg.867"/>
<dbReference type="RefSeq" id="WP_060671092.1">
    <property type="nucleotide sequence ID" value="NZ_LIXZ01000002.1"/>
</dbReference>
<dbReference type="Proteomes" id="UP000050398">
    <property type="component" value="Unassembled WGS sequence"/>
</dbReference>
<protein>
    <recommendedName>
        <fullName evidence="1">Aminoglycoside phosphotransferase domain-containing protein</fullName>
    </recommendedName>
</protein>
<dbReference type="OrthoDB" id="60975at2"/>
<dbReference type="SUPFAM" id="SSF56112">
    <property type="entry name" value="Protein kinase-like (PK-like)"/>
    <property type="match status" value="1"/>
</dbReference>
<accession>A0A0N8GHC6</accession>
<dbReference type="PANTHER" id="PTHR21310:SF42">
    <property type="entry name" value="BIFUNCTIONAL AAC_APH"/>
    <property type="match status" value="1"/>
</dbReference>
<dbReference type="Pfam" id="PF01636">
    <property type="entry name" value="APH"/>
    <property type="match status" value="1"/>
</dbReference>
<dbReference type="InterPro" id="IPR051678">
    <property type="entry name" value="AGP_Transferase"/>
</dbReference>
<dbReference type="InterPro" id="IPR002575">
    <property type="entry name" value="Aminoglycoside_PTrfase"/>
</dbReference>
<dbReference type="PANTHER" id="PTHR21310">
    <property type="entry name" value="AMINOGLYCOSIDE PHOSPHOTRANSFERASE-RELATED-RELATED"/>
    <property type="match status" value="1"/>
</dbReference>